<evidence type="ECO:0000313" key="7">
    <source>
        <dbReference type="Proteomes" id="UP000030687"/>
    </source>
</evidence>
<evidence type="ECO:0000313" key="6">
    <source>
        <dbReference type="EMBL" id="ESR64848.1"/>
    </source>
</evidence>
<dbReference type="Gramene" id="ESR64848">
    <property type="protein sequence ID" value="ESR64848"/>
    <property type="gene ID" value="CICLE_v10008209mg"/>
</dbReference>
<keyword evidence="4" id="KW-0238">DNA-binding</keyword>
<dbReference type="Proteomes" id="UP000030687">
    <property type="component" value="Unassembled WGS sequence"/>
</dbReference>
<dbReference type="Pfam" id="PF25507">
    <property type="entry name" value="OB_POT1A"/>
    <property type="match status" value="1"/>
</dbReference>
<dbReference type="InterPro" id="IPR028389">
    <property type="entry name" value="POT1"/>
</dbReference>
<evidence type="ECO:0000256" key="3">
    <source>
        <dbReference type="ARBA" id="ARBA00022895"/>
    </source>
</evidence>
<protein>
    <recommendedName>
        <fullName evidence="5">Telomeric single stranded DNA binding POT1/Cdc13 domain-containing protein</fullName>
    </recommendedName>
</protein>
<dbReference type="GO" id="GO:0016233">
    <property type="term" value="P:telomere capping"/>
    <property type="evidence" value="ECO:0007669"/>
    <property type="project" value="TreeGrafter"/>
</dbReference>
<keyword evidence="2" id="KW-0158">Chromosome</keyword>
<evidence type="ECO:0000256" key="1">
    <source>
        <dbReference type="ARBA" id="ARBA00004574"/>
    </source>
</evidence>
<dbReference type="AlphaFoldDB" id="V4TW94"/>
<feature type="domain" description="Telomeric single stranded DNA binding POT1/Cdc13" evidence="5">
    <location>
        <begin position="10"/>
        <end position="145"/>
    </location>
</feature>
<proteinExistence type="predicted"/>
<dbReference type="Gene3D" id="2.40.50.140">
    <property type="entry name" value="Nucleic acid-binding proteins"/>
    <property type="match status" value="1"/>
</dbReference>
<dbReference type="EMBL" id="KI535697">
    <property type="protein sequence ID" value="ESR64848.1"/>
    <property type="molecule type" value="Genomic_DNA"/>
</dbReference>
<reference evidence="6 7" key="1">
    <citation type="submission" date="2013-10" db="EMBL/GenBank/DDBJ databases">
        <authorList>
            <consortium name="International Citrus Genome Consortium"/>
            <person name="Jenkins J."/>
            <person name="Schmutz J."/>
            <person name="Prochnik S."/>
            <person name="Rokhsar D."/>
            <person name="Gmitter F."/>
            <person name="Ollitrault P."/>
            <person name="Machado M."/>
            <person name="Talon M."/>
            <person name="Wincker P."/>
            <person name="Jaillon O."/>
            <person name="Morgante M."/>
        </authorList>
    </citation>
    <scope>NUCLEOTIDE SEQUENCE</scope>
    <source>
        <strain evidence="7">cv. Clemenules</strain>
    </source>
</reference>
<evidence type="ECO:0000256" key="4">
    <source>
        <dbReference type="ARBA" id="ARBA00023125"/>
    </source>
</evidence>
<dbReference type="GO" id="GO:0000783">
    <property type="term" value="C:nuclear telomere cap complex"/>
    <property type="evidence" value="ECO:0007669"/>
    <property type="project" value="TreeGrafter"/>
</dbReference>
<dbReference type="PANTHER" id="PTHR14513">
    <property type="entry name" value="PROTECTION OF TELOMERES 1"/>
    <property type="match status" value="1"/>
</dbReference>
<evidence type="ECO:0000256" key="2">
    <source>
        <dbReference type="ARBA" id="ARBA00022454"/>
    </source>
</evidence>
<dbReference type="InterPro" id="IPR012340">
    <property type="entry name" value="NA-bd_OB-fold"/>
</dbReference>
<accession>V4TW94</accession>
<dbReference type="CDD" id="cd04497">
    <property type="entry name" value="hPOT1_OB1_like"/>
    <property type="match status" value="1"/>
</dbReference>
<dbReference type="GO" id="GO:0010521">
    <property type="term" value="F:telomerase inhibitor activity"/>
    <property type="evidence" value="ECO:0007669"/>
    <property type="project" value="TreeGrafter"/>
</dbReference>
<dbReference type="PANTHER" id="PTHR14513:SF0">
    <property type="entry name" value="PROTECTION OF TELOMERES PROTEIN 1"/>
    <property type="match status" value="1"/>
</dbReference>
<dbReference type="SUPFAM" id="SSF50249">
    <property type="entry name" value="Nucleic acid-binding proteins"/>
    <property type="match status" value="1"/>
</dbReference>
<dbReference type="SMART" id="SM00976">
    <property type="entry name" value="Telo_bind"/>
    <property type="match status" value="1"/>
</dbReference>
<organism evidence="6 7">
    <name type="scientific">Citrus clementina</name>
    <name type="common">Clementine</name>
    <name type="synonym">Citrus deliciosa x Citrus sinensis</name>
    <dbReference type="NCBI Taxonomy" id="85681"/>
    <lineage>
        <taxon>Eukaryota</taxon>
        <taxon>Viridiplantae</taxon>
        <taxon>Streptophyta</taxon>
        <taxon>Embryophyta</taxon>
        <taxon>Tracheophyta</taxon>
        <taxon>Spermatophyta</taxon>
        <taxon>Magnoliopsida</taxon>
        <taxon>eudicotyledons</taxon>
        <taxon>Gunneridae</taxon>
        <taxon>Pentapetalae</taxon>
        <taxon>rosids</taxon>
        <taxon>malvids</taxon>
        <taxon>Sapindales</taxon>
        <taxon>Rutaceae</taxon>
        <taxon>Aurantioideae</taxon>
        <taxon>Citrus</taxon>
    </lineage>
</organism>
<dbReference type="Pfam" id="PF02765">
    <property type="entry name" value="POT1"/>
    <property type="match status" value="1"/>
</dbReference>
<keyword evidence="7" id="KW-1185">Reference proteome</keyword>
<sequence length="364" mass="41964">MDYNGEDYRFLKIKDAILSINQKVSFVGVILEVGSPKQSKGTDSFCTIKVTDESHTKDGISVNIFAESMEKLPYIVSVGDIILLSHVVMKAHNKQAYALFNKKFSSFALYDGKGGEDFLPYQVSSRFFVRDQDKRIIAAVRKWLLNFQFKEDSKKFLLLREIKDGQRINMACKLLKVSGWPLFGMELMLHQPRSVRIGSILRVIIDKGIEKHILHLLKIGKWVKLQNVLCQVDAGLWFGVLTHFTRLRYVPTNDNLIVERQRSYDERLSWEHSRMPYWCFPWTSEVTDIDYSEDGPFVTLKDVLTHSQVTAKFKCVVRVVAALPWRSEDFCSPLGNYRIRLTLEDPTARIHAFVYAEDGVSSCF</sequence>
<evidence type="ECO:0000259" key="5">
    <source>
        <dbReference type="SMART" id="SM00976"/>
    </source>
</evidence>
<dbReference type="InterPro" id="IPR011564">
    <property type="entry name" value="Telomer_end-bd_POT1/Cdc13"/>
</dbReference>
<dbReference type="GO" id="GO:0098505">
    <property type="term" value="F:G-rich strand telomeric DNA binding"/>
    <property type="evidence" value="ECO:0007669"/>
    <property type="project" value="TreeGrafter"/>
</dbReference>
<comment type="subcellular location">
    <subcellularLocation>
        <location evidence="1">Chromosome</location>
        <location evidence="1">Telomere</location>
    </subcellularLocation>
</comment>
<dbReference type="InterPro" id="IPR057620">
    <property type="entry name" value="POT1A/B-like_OB"/>
</dbReference>
<name>V4TW94_CITCL</name>
<keyword evidence="3" id="KW-0779">Telomere</keyword>
<dbReference type="GO" id="GO:0032210">
    <property type="term" value="P:regulation of telomere maintenance via telomerase"/>
    <property type="evidence" value="ECO:0007669"/>
    <property type="project" value="TreeGrafter"/>
</dbReference>
<gene>
    <name evidence="6" type="ORF">CICLE_v10008209mg</name>
</gene>